<keyword evidence="6 9" id="KW-0472">Membrane</keyword>
<keyword evidence="3 9" id="KW-0547">Nucleotide-binding</keyword>
<dbReference type="InterPro" id="IPR036225">
    <property type="entry name" value="SRP/SRP_N"/>
</dbReference>
<dbReference type="GO" id="GO:0005047">
    <property type="term" value="F:signal recognition particle binding"/>
    <property type="evidence" value="ECO:0007669"/>
    <property type="project" value="TreeGrafter"/>
</dbReference>
<feature type="domain" description="SRP54-type proteins GTP-binding" evidence="10">
    <location>
        <begin position="289"/>
        <end position="302"/>
    </location>
</feature>
<dbReference type="Gene3D" id="1.20.120.140">
    <property type="entry name" value="Signal recognition particle SRP54, nucleotide-binding domain"/>
    <property type="match status" value="1"/>
</dbReference>
<evidence type="ECO:0000259" key="10">
    <source>
        <dbReference type="PROSITE" id="PS00300"/>
    </source>
</evidence>
<comment type="subunit">
    <text evidence="9">Part of the signal recognition particle protein translocation system, which is composed of SRP and FtsY.</text>
</comment>
<protein>
    <recommendedName>
        <fullName evidence="9">Signal recognition particle receptor FtsY</fullName>
        <shortName evidence="9">SRP receptor</shortName>
        <ecNumber evidence="9">3.6.5.4</ecNumber>
    </recommendedName>
</protein>
<feature type="binding site" evidence="9">
    <location>
        <begin position="122"/>
        <end position="129"/>
    </location>
    <ligand>
        <name>GTP</name>
        <dbReference type="ChEBI" id="CHEBI:37565"/>
    </ligand>
</feature>
<accession>A0A150WY69</accession>
<keyword evidence="7 9" id="KW-0675">Receptor</keyword>
<dbReference type="GO" id="GO:0003924">
    <property type="term" value="F:GTPase activity"/>
    <property type="evidence" value="ECO:0007669"/>
    <property type="project" value="UniProtKB-UniRule"/>
</dbReference>
<evidence type="ECO:0000256" key="5">
    <source>
        <dbReference type="ARBA" id="ARBA00023134"/>
    </source>
</evidence>
<dbReference type="GO" id="GO:0006614">
    <property type="term" value="P:SRP-dependent cotranslational protein targeting to membrane"/>
    <property type="evidence" value="ECO:0007669"/>
    <property type="project" value="InterPro"/>
</dbReference>
<name>A0A150WY69_ROSEK</name>
<feature type="binding site" evidence="9">
    <location>
        <begin position="268"/>
        <end position="271"/>
    </location>
    <ligand>
        <name>GTP</name>
        <dbReference type="ChEBI" id="CHEBI:37565"/>
    </ligand>
</feature>
<dbReference type="FunFam" id="1.20.120.140:FF:000008">
    <property type="entry name" value="Signal recognition particle receptor FtsY"/>
    <property type="match status" value="1"/>
</dbReference>
<keyword evidence="12" id="KW-1185">Reference proteome</keyword>
<proteinExistence type="inferred from homology"/>
<dbReference type="SUPFAM" id="SSF52540">
    <property type="entry name" value="P-loop containing nucleoside triphosphate hydrolases"/>
    <property type="match status" value="1"/>
</dbReference>
<dbReference type="STRING" id="279360.MB14_11700"/>
<dbReference type="SMART" id="SM00963">
    <property type="entry name" value="SRP54_N"/>
    <property type="match status" value="1"/>
</dbReference>
<dbReference type="InterPro" id="IPR013822">
    <property type="entry name" value="Signal_recog_particl_SRP54_hlx"/>
</dbReference>
<comment type="similarity">
    <text evidence="9">Belongs to the GTP-binding SRP family. FtsY subfamily.</text>
</comment>
<keyword evidence="1 9" id="KW-1003">Cell membrane</keyword>
<evidence type="ECO:0000256" key="7">
    <source>
        <dbReference type="ARBA" id="ARBA00023170"/>
    </source>
</evidence>
<dbReference type="InterPro" id="IPR003593">
    <property type="entry name" value="AAA+_ATPase"/>
</dbReference>
<evidence type="ECO:0000313" key="11">
    <source>
        <dbReference type="EMBL" id="KYG71430.1"/>
    </source>
</evidence>
<dbReference type="InterPro" id="IPR042101">
    <property type="entry name" value="SRP54_N_sf"/>
</dbReference>
<dbReference type="Pfam" id="PF02881">
    <property type="entry name" value="SRP54_N"/>
    <property type="match status" value="1"/>
</dbReference>
<dbReference type="CDD" id="cd17874">
    <property type="entry name" value="FtsY"/>
    <property type="match status" value="1"/>
</dbReference>
<dbReference type="Proteomes" id="UP000075583">
    <property type="component" value="Unassembled WGS sequence"/>
</dbReference>
<dbReference type="GO" id="GO:0005886">
    <property type="term" value="C:plasma membrane"/>
    <property type="evidence" value="ECO:0007669"/>
    <property type="project" value="UniProtKB-SubCell"/>
</dbReference>
<dbReference type="RefSeq" id="WP_062594151.1">
    <property type="nucleotide sequence ID" value="NZ_LQZQ01000051.1"/>
</dbReference>
<dbReference type="NCBIfam" id="TIGR00064">
    <property type="entry name" value="ftsY"/>
    <property type="match status" value="1"/>
</dbReference>
<dbReference type="PANTHER" id="PTHR43134:SF1">
    <property type="entry name" value="SIGNAL RECOGNITION PARTICLE RECEPTOR SUBUNIT ALPHA"/>
    <property type="match status" value="1"/>
</dbReference>
<organism evidence="11 12">
    <name type="scientific">Roseivirga ehrenbergii (strain DSM 102268 / JCM 13514 / KCTC 12282 / NCIMB 14502 / KMM 6017)</name>
    <dbReference type="NCBI Taxonomy" id="279360"/>
    <lineage>
        <taxon>Bacteria</taxon>
        <taxon>Pseudomonadati</taxon>
        <taxon>Bacteroidota</taxon>
        <taxon>Cytophagia</taxon>
        <taxon>Cytophagales</taxon>
        <taxon>Roseivirgaceae</taxon>
        <taxon>Roseivirga</taxon>
    </lineage>
</organism>
<evidence type="ECO:0000256" key="6">
    <source>
        <dbReference type="ARBA" id="ARBA00023136"/>
    </source>
</evidence>
<evidence type="ECO:0000256" key="4">
    <source>
        <dbReference type="ARBA" id="ARBA00022801"/>
    </source>
</evidence>
<dbReference type="EMBL" id="LQZQ01000051">
    <property type="protein sequence ID" value="KYG71430.1"/>
    <property type="molecule type" value="Genomic_DNA"/>
</dbReference>
<comment type="caution">
    <text evidence="11">The sequence shown here is derived from an EMBL/GenBank/DDBJ whole genome shotgun (WGS) entry which is preliminary data.</text>
</comment>
<dbReference type="SMART" id="SM00962">
    <property type="entry name" value="SRP54"/>
    <property type="match status" value="1"/>
</dbReference>
<evidence type="ECO:0000256" key="9">
    <source>
        <dbReference type="HAMAP-Rule" id="MF_00920"/>
    </source>
</evidence>
<dbReference type="GO" id="GO:0005737">
    <property type="term" value="C:cytoplasm"/>
    <property type="evidence" value="ECO:0007669"/>
    <property type="project" value="UniProtKB-SubCell"/>
</dbReference>
<dbReference type="GO" id="GO:0005525">
    <property type="term" value="F:GTP binding"/>
    <property type="evidence" value="ECO:0007669"/>
    <property type="project" value="UniProtKB-UniRule"/>
</dbReference>
<keyword evidence="2 9" id="KW-0963">Cytoplasm</keyword>
<dbReference type="SMART" id="SM00382">
    <property type="entry name" value="AAA"/>
    <property type="match status" value="1"/>
</dbReference>
<dbReference type="OrthoDB" id="9804720at2"/>
<dbReference type="Pfam" id="PF00448">
    <property type="entry name" value="SRP54"/>
    <property type="match status" value="1"/>
</dbReference>
<dbReference type="FunFam" id="3.40.50.300:FF:000053">
    <property type="entry name" value="Signal recognition particle receptor FtsY"/>
    <property type="match status" value="1"/>
</dbReference>
<comment type="subcellular location">
    <subcellularLocation>
        <location evidence="9">Cell membrane</location>
        <topology evidence="9">Peripheral membrane protein</topology>
        <orientation evidence="9">Cytoplasmic side</orientation>
    </subcellularLocation>
    <subcellularLocation>
        <location evidence="9">Cytoplasm</location>
    </subcellularLocation>
</comment>
<comment type="function">
    <text evidence="9">Involved in targeting and insertion of nascent membrane proteins into the cytoplasmic membrane. Acts as a receptor for the complex formed by the signal recognition particle (SRP) and the ribosome-nascent chain (RNC).</text>
</comment>
<dbReference type="PANTHER" id="PTHR43134">
    <property type="entry name" value="SIGNAL RECOGNITION PARTICLE RECEPTOR SUBUNIT ALPHA"/>
    <property type="match status" value="1"/>
</dbReference>
<evidence type="ECO:0000313" key="12">
    <source>
        <dbReference type="Proteomes" id="UP000075583"/>
    </source>
</evidence>
<evidence type="ECO:0000256" key="3">
    <source>
        <dbReference type="ARBA" id="ARBA00022741"/>
    </source>
</evidence>
<sequence length="317" mass="34596">MGLFGIFSKEKKESLDKGLEKTKDGFFSKLSRAVAGKSKVDDEILDELEEILITSDVGVETTIKIIQRIEERVAKDKYLNTTELDRILREEIAELLSENNSEDLTEFTIPSNHKPHIILVVGVNGVGKTTTIGKLAAQFKKQGKSVVLGAADTFRAAAVDQLKLWGQRIDVPVVAHGMNTDPSAVAFDAVKKGVEMGADLVIVDTAGRLHTKVNLMNELTKIKRVMQKFIPEAPHEILLVLDGSTGQNAFMQAKEFTKATEVSALAITKLDGTAKGGVVIGISDQFKIPVKYIGVGEQVGDLQVFNKGEFVDSLFKK</sequence>
<dbReference type="AlphaFoldDB" id="A0A150WY69"/>
<gene>
    <name evidence="9" type="primary">ftsY</name>
    <name evidence="11" type="ORF">MB14_11700</name>
</gene>
<evidence type="ECO:0000256" key="8">
    <source>
        <dbReference type="ARBA" id="ARBA00048027"/>
    </source>
</evidence>
<dbReference type="InterPro" id="IPR027417">
    <property type="entry name" value="P-loop_NTPase"/>
</dbReference>
<evidence type="ECO:0000256" key="2">
    <source>
        <dbReference type="ARBA" id="ARBA00022490"/>
    </source>
</evidence>
<dbReference type="SUPFAM" id="SSF47364">
    <property type="entry name" value="Domain of the SRP/SRP receptor G-proteins"/>
    <property type="match status" value="1"/>
</dbReference>
<dbReference type="EC" id="3.6.5.4" evidence="9"/>
<reference evidence="11" key="1">
    <citation type="submission" date="2016-01" db="EMBL/GenBank/DDBJ databases">
        <title>Genome sequencing of Roseivirga ehrenbergii KMM 6017.</title>
        <authorList>
            <person name="Selvaratnam C."/>
            <person name="Thevarajoo S."/>
            <person name="Goh K.M."/>
            <person name="Ee R."/>
            <person name="Chan K.-G."/>
            <person name="Chong C.S."/>
        </authorList>
    </citation>
    <scope>NUCLEOTIDE SEQUENCE [LARGE SCALE GENOMIC DNA]</scope>
    <source>
        <strain evidence="11">KMM 6017</strain>
    </source>
</reference>
<comment type="catalytic activity">
    <reaction evidence="8 9">
        <text>GTP + H2O = GDP + phosphate + H(+)</text>
        <dbReference type="Rhea" id="RHEA:19669"/>
        <dbReference type="ChEBI" id="CHEBI:15377"/>
        <dbReference type="ChEBI" id="CHEBI:15378"/>
        <dbReference type="ChEBI" id="CHEBI:37565"/>
        <dbReference type="ChEBI" id="CHEBI:43474"/>
        <dbReference type="ChEBI" id="CHEBI:58189"/>
        <dbReference type="EC" id="3.6.5.4"/>
    </reaction>
</comment>
<dbReference type="PROSITE" id="PS00300">
    <property type="entry name" value="SRP54"/>
    <property type="match status" value="1"/>
</dbReference>
<dbReference type="HAMAP" id="MF_00920">
    <property type="entry name" value="FtsY"/>
    <property type="match status" value="1"/>
</dbReference>
<feature type="binding site" evidence="9">
    <location>
        <begin position="204"/>
        <end position="208"/>
    </location>
    <ligand>
        <name>GTP</name>
        <dbReference type="ChEBI" id="CHEBI:37565"/>
    </ligand>
</feature>
<keyword evidence="5 9" id="KW-0342">GTP-binding</keyword>
<dbReference type="InterPro" id="IPR004390">
    <property type="entry name" value="SR_rcpt_FtsY"/>
</dbReference>
<dbReference type="Gene3D" id="3.40.50.300">
    <property type="entry name" value="P-loop containing nucleotide triphosphate hydrolases"/>
    <property type="match status" value="1"/>
</dbReference>
<dbReference type="InterPro" id="IPR000897">
    <property type="entry name" value="SRP54_GTPase_dom"/>
</dbReference>
<keyword evidence="4 9" id="KW-0378">Hydrolase</keyword>
<evidence type="ECO:0000256" key="1">
    <source>
        <dbReference type="ARBA" id="ARBA00022475"/>
    </source>
</evidence>